<evidence type="ECO:0000256" key="4">
    <source>
        <dbReference type="ARBA" id="ARBA00022597"/>
    </source>
</evidence>
<dbReference type="CDD" id="cd03215">
    <property type="entry name" value="ABC_Carb_Monos_II"/>
    <property type="match status" value="1"/>
</dbReference>
<proteinExistence type="predicted"/>
<evidence type="ECO:0000259" key="10">
    <source>
        <dbReference type="PROSITE" id="PS50893"/>
    </source>
</evidence>
<protein>
    <submittedName>
        <fullName evidence="11">ABC transporter ATP-binding protein</fullName>
    </submittedName>
</protein>
<dbReference type="PROSITE" id="PS00211">
    <property type="entry name" value="ABC_TRANSPORTER_1"/>
    <property type="match status" value="2"/>
</dbReference>
<keyword evidence="6" id="KW-0547">Nucleotide-binding</keyword>
<dbReference type="Proteomes" id="UP001055804">
    <property type="component" value="Unassembled WGS sequence"/>
</dbReference>
<keyword evidence="2" id="KW-0813">Transport</keyword>
<evidence type="ECO:0000256" key="3">
    <source>
        <dbReference type="ARBA" id="ARBA00022475"/>
    </source>
</evidence>
<evidence type="ECO:0000256" key="8">
    <source>
        <dbReference type="ARBA" id="ARBA00022967"/>
    </source>
</evidence>
<accession>A0A9J6P7X8</accession>
<dbReference type="InterPro" id="IPR027417">
    <property type="entry name" value="P-loop_NTPase"/>
</dbReference>
<feature type="domain" description="ABC transporter" evidence="10">
    <location>
        <begin position="12"/>
        <end position="243"/>
    </location>
</feature>
<dbReference type="InterPro" id="IPR050107">
    <property type="entry name" value="ABC_carbohydrate_import_ATPase"/>
</dbReference>
<reference evidence="11" key="1">
    <citation type="submission" date="2022-06" db="EMBL/GenBank/DDBJ databases">
        <title>Isolation and Genomics of Futiania mangrovii gen. nov., sp. nov., a Rare and Metabolically-versatile member in the Class Alphaproteobacteria.</title>
        <authorList>
            <person name="Liu L."/>
            <person name="Huang W.-C."/>
            <person name="Pan J."/>
            <person name="Li J."/>
            <person name="Huang Y."/>
            <person name="Du H."/>
            <person name="Liu Y."/>
            <person name="Li M."/>
        </authorList>
    </citation>
    <scope>NUCLEOTIDE SEQUENCE</scope>
    <source>
        <strain evidence="11">FT118</strain>
    </source>
</reference>
<dbReference type="InterPro" id="IPR003439">
    <property type="entry name" value="ABC_transporter-like_ATP-bd"/>
</dbReference>
<dbReference type="Gene3D" id="3.40.50.300">
    <property type="entry name" value="P-loop containing nucleotide triphosphate hydrolases"/>
    <property type="match status" value="2"/>
</dbReference>
<keyword evidence="8" id="KW-1278">Translocase</keyword>
<evidence type="ECO:0000313" key="11">
    <source>
        <dbReference type="EMBL" id="MCP1335428.1"/>
    </source>
</evidence>
<evidence type="ECO:0000256" key="6">
    <source>
        <dbReference type="ARBA" id="ARBA00022741"/>
    </source>
</evidence>
<dbReference type="InterPro" id="IPR017871">
    <property type="entry name" value="ABC_transporter-like_CS"/>
</dbReference>
<keyword evidence="7 11" id="KW-0067">ATP-binding</keyword>
<evidence type="ECO:0000256" key="9">
    <source>
        <dbReference type="ARBA" id="ARBA00023136"/>
    </source>
</evidence>
<dbReference type="PANTHER" id="PTHR43790">
    <property type="entry name" value="CARBOHYDRATE TRANSPORT ATP-BINDING PROTEIN MG119-RELATED"/>
    <property type="match status" value="1"/>
</dbReference>
<dbReference type="EMBL" id="JAMZFT010000001">
    <property type="protein sequence ID" value="MCP1335428.1"/>
    <property type="molecule type" value="Genomic_DNA"/>
</dbReference>
<keyword evidence="12" id="KW-1185">Reference proteome</keyword>
<comment type="subcellular location">
    <subcellularLocation>
        <location evidence="1">Cell membrane</location>
        <topology evidence="1">Peripheral membrane protein</topology>
    </subcellularLocation>
</comment>
<gene>
    <name evidence="11" type="ORF">NJQ99_03300</name>
</gene>
<evidence type="ECO:0000256" key="2">
    <source>
        <dbReference type="ARBA" id="ARBA00022448"/>
    </source>
</evidence>
<evidence type="ECO:0000256" key="7">
    <source>
        <dbReference type="ARBA" id="ARBA00022840"/>
    </source>
</evidence>
<evidence type="ECO:0000256" key="1">
    <source>
        <dbReference type="ARBA" id="ARBA00004202"/>
    </source>
</evidence>
<dbReference type="CDD" id="cd03216">
    <property type="entry name" value="ABC_Carb_Monos_I"/>
    <property type="match status" value="1"/>
</dbReference>
<dbReference type="RefSeq" id="WP_269331374.1">
    <property type="nucleotide sequence ID" value="NZ_JAMZFT010000001.1"/>
</dbReference>
<dbReference type="GO" id="GO:0005524">
    <property type="term" value="F:ATP binding"/>
    <property type="evidence" value="ECO:0007669"/>
    <property type="project" value="UniProtKB-KW"/>
</dbReference>
<dbReference type="SUPFAM" id="SSF52540">
    <property type="entry name" value="P-loop containing nucleoside triphosphate hydrolases"/>
    <property type="match status" value="2"/>
</dbReference>
<dbReference type="InterPro" id="IPR003593">
    <property type="entry name" value="AAA+_ATPase"/>
</dbReference>
<organism evidence="11 12">
    <name type="scientific">Futiania mangrovi</name>
    <dbReference type="NCBI Taxonomy" id="2959716"/>
    <lineage>
        <taxon>Bacteria</taxon>
        <taxon>Pseudomonadati</taxon>
        <taxon>Pseudomonadota</taxon>
        <taxon>Alphaproteobacteria</taxon>
        <taxon>Futianiales</taxon>
        <taxon>Futianiaceae</taxon>
        <taxon>Futiania</taxon>
    </lineage>
</organism>
<comment type="caution">
    <text evidence="11">The sequence shown here is derived from an EMBL/GenBank/DDBJ whole genome shotgun (WGS) entry which is preliminary data.</text>
</comment>
<keyword evidence="3" id="KW-1003">Cell membrane</keyword>
<dbReference type="Pfam" id="PF00005">
    <property type="entry name" value="ABC_tran"/>
    <property type="match status" value="2"/>
</dbReference>
<name>A0A9J6P7X8_9PROT</name>
<dbReference type="SMART" id="SM00382">
    <property type="entry name" value="AAA"/>
    <property type="match status" value="1"/>
</dbReference>
<keyword evidence="9" id="KW-0472">Membrane</keyword>
<dbReference type="GO" id="GO:0016887">
    <property type="term" value="F:ATP hydrolysis activity"/>
    <property type="evidence" value="ECO:0007669"/>
    <property type="project" value="InterPro"/>
</dbReference>
<evidence type="ECO:0000313" key="12">
    <source>
        <dbReference type="Proteomes" id="UP001055804"/>
    </source>
</evidence>
<keyword evidence="4" id="KW-0762">Sugar transport</keyword>
<feature type="domain" description="ABC transporter" evidence="10">
    <location>
        <begin position="270"/>
        <end position="517"/>
    </location>
</feature>
<evidence type="ECO:0000256" key="5">
    <source>
        <dbReference type="ARBA" id="ARBA00022737"/>
    </source>
</evidence>
<keyword evidence="5" id="KW-0677">Repeat</keyword>
<dbReference type="AlphaFoldDB" id="A0A9J6P7X8"/>
<dbReference type="PROSITE" id="PS50893">
    <property type="entry name" value="ABC_TRANSPORTER_2"/>
    <property type="match status" value="2"/>
</dbReference>
<dbReference type="PANTHER" id="PTHR43790:SF4">
    <property type="entry name" value="GUANOSINE IMPORT ATP-BINDING PROTEIN NUPO"/>
    <property type="match status" value="1"/>
</dbReference>
<sequence>MTQADPPAPLRLSLTGITRRFGALVANDAVDLDVGAGEIHALLGENGAGKSTLVKIVYGLLQPDSGTMRWEGRPVRLASPAEARALGIAMVFQHFSLFDALTVLENIAAGLDGQRADAALAARVRDLGRRYGLDLDPDATVADLSVGERQRVEIVRALLQEPRLLIMDEPTSVLTPQEAERLFDTLRALRAEGVSILYISHRLSELKALCDRATVLRGGKVVATLDPRAVEPEELAAAMIGRELEKAQRLTERRAELHHARAGGGQPPILEIAHLSMGEIGPHRTPLHDVSFAVRAGEVFGIAGVAGNGQGALMAALVGEALAPEAEMVRIRGEAVGRMGAARRRHLLAAFAPEERLGHGSVPELTLGENMVLTDPGGQGGFVRGRVVRYAEAARKAGDVIARFGVVARGPETPAASLSGGNLQKFIIGRELAKAPAVFVANQPTWGVDAGAAQAIHRTLIDLADAGSAVVVISQDLDELLILSDRIAALCAGRLSPPIPREEATPEKLGLMMGGAFEAARETEAADADA</sequence>
<dbReference type="FunFam" id="3.40.50.300:FF:000127">
    <property type="entry name" value="Ribose import ATP-binding protein RbsA"/>
    <property type="match status" value="1"/>
</dbReference>
<dbReference type="GO" id="GO:0005886">
    <property type="term" value="C:plasma membrane"/>
    <property type="evidence" value="ECO:0007669"/>
    <property type="project" value="UniProtKB-SubCell"/>
</dbReference>